<reference evidence="1 2" key="2">
    <citation type="journal article" date="2017" name="Genome Biol.">
        <title>New reference genome sequences of hot pepper reveal the massive evolution of plant disease-resistance genes by retroduplication.</title>
        <authorList>
            <person name="Kim S."/>
            <person name="Park J."/>
            <person name="Yeom S.I."/>
            <person name="Kim Y.M."/>
            <person name="Seo E."/>
            <person name="Kim K.T."/>
            <person name="Kim M.S."/>
            <person name="Lee J.M."/>
            <person name="Cheong K."/>
            <person name="Shin H.S."/>
            <person name="Kim S.B."/>
            <person name="Han K."/>
            <person name="Lee J."/>
            <person name="Park M."/>
            <person name="Lee H.A."/>
            <person name="Lee H.Y."/>
            <person name="Lee Y."/>
            <person name="Oh S."/>
            <person name="Lee J.H."/>
            <person name="Choi E."/>
            <person name="Choi E."/>
            <person name="Lee S.E."/>
            <person name="Jeon J."/>
            <person name="Kim H."/>
            <person name="Choi G."/>
            <person name="Song H."/>
            <person name="Lee J."/>
            <person name="Lee S.C."/>
            <person name="Kwon J.K."/>
            <person name="Lee H.Y."/>
            <person name="Koo N."/>
            <person name="Hong Y."/>
            <person name="Kim R.W."/>
            <person name="Kang W.H."/>
            <person name="Huh J.H."/>
            <person name="Kang B.C."/>
            <person name="Yang T.J."/>
            <person name="Lee Y.H."/>
            <person name="Bennetzen J.L."/>
            <person name="Choi D."/>
        </authorList>
    </citation>
    <scope>NUCLEOTIDE SEQUENCE [LARGE SCALE GENOMIC DNA]</scope>
    <source>
        <strain evidence="2">cv. CM334</strain>
    </source>
</reference>
<dbReference type="Gramene" id="PHT62564">
    <property type="protein sequence ID" value="PHT62564"/>
    <property type="gene ID" value="T459_33585"/>
</dbReference>
<name>A0A2G2XYI7_CAPAN</name>
<protein>
    <submittedName>
        <fullName evidence="1">Uncharacterized protein</fullName>
    </submittedName>
</protein>
<organism evidence="1 2">
    <name type="scientific">Capsicum annuum</name>
    <name type="common">Capsicum pepper</name>
    <dbReference type="NCBI Taxonomy" id="4072"/>
    <lineage>
        <taxon>Eukaryota</taxon>
        <taxon>Viridiplantae</taxon>
        <taxon>Streptophyta</taxon>
        <taxon>Embryophyta</taxon>
        <taxon>Tracheophyta</taxon>
        <taxon>Spermatophyta</taxon>
        <taxon>Magnoliopsida</taxon>
        <taxon>eudicotyledons</taxon>
        <taxon>Gunneridae</taxon>
        <taxon>Pentapetalae</taxon>
        <taxon>asterids</taxon>
        <taxon>lamiids</taxon>
        <taxon>Solanales</taxon>
        <taxon>Solanaceae</taxon>
        <taxon>Solanoideae</taxon>
        <taxon>Capsiceae</taxon>
        <taxon>Capsicum</taxon>
    </lineage>
</organism>
<sequence>MVKVGSGKICDNSFRVEGDPLIISKSSVQYFQDEVPPIFVSFINPGIVWVVTDGICKGKEVVPKGPPTFKGSAVWSSRPFDHSFGGPGSGIPLSLDPGRMDFGSVSLYAFLPSSGVERPLAGLGTFLAMKDCGIFVAEYSKYLSEGLVVPSNGFDGQTHHLRYATLLWNYGTVKARKIYTNDNDDPSRSRPSYVLSLDDAMMVSLE</sequence>
<dbReference type="PANTHER" id="PTHR33022:SF13">
    <property type="entry name" value="UBIQUITIN-LIKE PROTEASE FAMILY PROFILE DOMAIN-CONTAINING PROTEIN"/>
    <property type="match status" value="1"/>
</dbReference>
<comment type="caution">
    <text evidence="1">The sequence shown here is derived from an EMBL/GenBank/DDBJ whole genome shotgun (WGS) entry which is preliminary data.</text>
</comment>
<gene>
    <name evidence="1" type="ORF">T459_33585</name>
</gene>
<dbReference type="AlphaFoldDB" id="A0A2G2XYI7"/>
<evidence type="ECO:0000313" key="1">
    <source>
        <dbReference type="EMBL" id="PHT62564.1"/>
    </source>
</evidence>
<dbReference type="EMBL" id="AYRZ02000071">
    <property type="protein sequence ID" value="PHT62564.1"/>
    <property type="molecule type" value="Genomic_DNA"/>
</dbReference>
<reference evidence="1 2" key="1">
    <citation type="journal article" date="2014" name="Nat. Genet.">
        <title>Genome sequence of the hot pepper provides insights into the evolution of pungency in Capsicum species.</title>
        <authorList>
            <person name="Kim S."/>
            <person name="Park M."/>
            <person name="Yeom S.I."/>
            <person name="Kim Y.M."/>
            <person name="Lee J.M."/>
            <person name="Lee H.A."/>
            <person name="Seo E."/>
            <person name="Choi J."/>
            <person name="Cheong K."/>
            <person name="Kim K.T."/>
            <person name="Jung K."/>
            <person name="Lee G.W."/>
            <person name="Oh S.K."/>
            <person name="Bae C."/>
            <person name="Kim S.B."/>
            <person name="Lee H.Y."/>
            <person name="Kim S.Y."/>
            <person name="Kim M.S."/>
            <person name="Kang B.C."/>
            <person name="Jo Y.D."/>
            <person name="Yang H.B."/>
            <person name="Jeong H.J."/>
            <person name="Kang W.H."/>
            <person name="Kwon J.K."/>
            <person name="Shin C."/>
            <person name="Lim J.Y."/>
            <person name="Park J.H."/>
            <person name="Huh J.H."/>
            <person name="Kim J.S."/>
            <person name="Kim B.D."/>
            <person name="Cohen O."/>
            <person name="Paran I."/>
            <person name="Suh M.C."/>
            <person name="Lee S.B."/>
            <person name="Kim Y.K."/>
            <person name="Shin Y."/>
            <person name="Noh S.J."/>
            <person name="Park J."/>
            <person name="Seo Y.S."/>
            <person name="Kwon S.Y."/>
            <person name="Kim H.A."/>
            <person name="Park J.M."/>
            <person name="Kim H.J."/>
            <person name="Choi S.B."/>
            <person name="Bosland P.W."/>
            <person name="Reeves G."/>
            <person name="Jo S.H."/>
            <person name="Lee B.W."/>
            <person name="Cho H.T."/>
            <person name="Choi H.S."/>
            <person name="Lee M.S."/>
            <person name="Yu Y."/>
            <person name="Do Choi Y."/>
            <person name="Park B.S."/>
            <person name="van Deynze A."/>
            <person name="Ashrafi H."/>
            <person name="Hill T."/>
            <person name="Kim W.T."/>
            <person name="Pai H.S."/>
            <person name="Ahn H.K."/>
            <person name="Yeam I."/>
            <person name="Giovannoni J.J."/>
            <person name="Rose J.K."/>
            <person name="Sorensen I."/>
            <person name="Lee S.J."/>
            <person name="Kim R.W."/>
            <person name="Choi I.Y."/>
            <person name="Choi B.S."/>
            <person name="Lim J.S."/>
            <person name="Lee Y.H."/>
            <person name="Choi D."/>
        </authorList>
    </citation>
    <scope>NUCLEOTIDE SEQUENCE [LARGE SCALE GENOMIC DNA]</scope>
    <source>
        <strain evidence="2">cv. CM334</strain>
    </source>
</reference>
<accession>A0A2G2XYI7</accession>
<dbReference type="Proteomes" id="UP000222542">
    <property type="component" value="Unassembled WGS sequence"/>
</dbReference>
<proteinExistence type="predicted"/>
<keyword evidence="2" id="KW-1185">Reference proteome</keyword>
<dbReference type="PANTHER" id="PTHR33022">
    <property type="entry name" value="DUF1985 DOMAIN-CONTAINING PROTEIN"/>
    <property type="match status" value="1"/>
</dbReference>
<evidence type="ECO:0000313" key="2">
    <source>
        <dbReference type="Proteomes" id="UP000222542"/>
    </source>
</evidence>